<reference evidence="9" key="1">
    <citation type="journal article" date="2014" name="Int. J. Syst. Evol. Microbiol.">
        <title>Complete genome sequence of Corynebacterium casei LMG S-19264T (=DSM 44701T), isolated from a smear-ripened cheese.</title>
        <authorList>
            <consortium name="US DOE Joint Genome Institute (JGI-PGF)"/>
            <person name="Walter F."/>
            <person name="Albersmeier A."/>
            <person name="Kalinowski J."/>
            <person name="Ruckert C."/>
        </authorList>
    </citation>
    <scope>NUCLEOTIDE SEQUENCE</scope>
    <source>
        <strain evidence="9">CGMCC 1.15254</strain>
    </source>
</reference>
<dbReference type="SUPFAM" id="SSF116726">
    <property type="entry name" value="TrkA C-terminal domain-like"/>
    <property type="match status" value="2"/>
</dbReference>
<keyword evidence="3 7" id="KW-0812">Transmembrane</keyword>
<reference evidence="9" key="2">
    <citation type="submission" date="2020-09" db="EMBL/GenBank/DDBJ databases">
        <authorList>
            <person name="Sun Q."/>
            <person name="Zhou Y."/>
        </authorList>
    </citation>
    <scope>NUCLEOTIDE SEQUENCE</scope>
    <source>
        <strain evidence="9">CGMCC 1.15254</strain>
    </source>
</reference>
<dbReference type="Pfam" id="PF02080">
    <property type="entry name" value="TrkA_C"/>
    <property type="match status" value="2"/>
</dbReference>
<organism evidence="9 10">
    <name type="scientific">Terasakiella brassicae</name>
    <dbReference type="NCBI Taxonomy" id="1634917"/>
    <lineage>
        <taxon>Bacteria</taxon>
        <taxon>Pseudomonadati</taxon>
        <taxon>Pseudomonadota</taxon>
        <taxon>Alphaproteobacteria</taxon>
        <taxon>Rhodospirillales</taxon>
        <taxon>Terasakiellaceae</taxon>
        <taxon>Terasakiella</taxon>
    </lineage>
</organism>
<feature type="transmembrane region" description="Helical" evidence="7">
    <location>
        <begin position="111"/>
        <end position="138"/>
    </location>
</feature>
<feature type="transmembrane region" description="Helical" evidence="7">
    <location>
        <begin position="73"/>
        <end position="91"/>
    </location>
</feature>
<evidence type="ECO:0000259" key="8">
    <source>
        <dbReference type="PROSITE" id="PS51202"/>
    </source>
</evidence>
<feature type="transmembrane region" description="Helical" evidence="7">
    <location>
        <begin position="549"/>
        <end position="568"/>
    </location>
</feature>
<dbReference type="PANTHER" id="PTHR43652:SF2">
    <property type="entry name" value="BASIC AMINO ACID ANTIPORTER YFCC-RELATED"/>
    <property type="match status" value="1"/>
</dbReference>
<dbReference type="InterPro" id="IPR051679">
    <property type="entry name" value="DASS-Related_Transporters"/>
</dbReference>
<dbReference type="Pfam" id="PF03600">
    <property type="entry name" value="CitMHS"/>
    <property type="match status" value="1"/>
</dbReference>
<evidence type="ECO:0000313" key="9">
    <source>
        <dbReference type="EMBL" id="GGF71859.1"/>
    </source>
</evidence>
<evidence type="ECO:0000256" key="6">
    <source>
        <dbReference type="ARBA" id="ARBA00023136"/>
    </source>
</evidence>
<evidence type="ECO:0000256" key="7">
    <source>
        <dbReference type="SAM" id="Phobius"/>
    </source>
</evidence>
<feature type="transmembrane region" description="Helical" evidence="7">
    <location>
        <begin position="588"/>
        <end position="608"/>
    </location>
</feature>
<gene>
    <name evidence="9" type="ORF">GCM10011332_27270</name>
</gene>
<comment type="subcellular location">
    <subcellularLocation>
        <location evidence="1">Membrane</location>
        <topology evidence="1">Multi-pass membrane protein</topology>
    </subcellularLocation>
</comment>
<feature type="transmembrane region" description="Helical" evidence="7">
    <location>
        <begin position="507"/>
        <end position="537"/>
    </location>
</feature>
<dbReference type="GO" id="GO:0006813">
    <property type="term" value="P:potassium ion transport"/>
    <property type="evidence" value="ECO:0007669"/>
    <property type="project" value="InterPro"/>
</dbReference>
<dbReference type="Proteomes" id="UP000632498">
    <property type="component" value="Unassembled WGS sequence"/>
</dbReference>
<feature type="transmembrane region" description="Helical" evidence="7">
    <location>
        <begin position="420"/>
        <end position="453"/>
    </location>
</feature>
<keyword evidence="6 7" id="KW-0472">Membrane</keyword>
<feature type="transmembrane region" description="Helical" evidence="7">
    <location>
        <begin position="465"/>
        <end position="487"/>
    </location>
</feature>
<accession>A0A917C6X7</accession>
<dbReference type="InterPro" id="IPR004680">
    <property type="entry name" value="Cit_transptr-like_dom"/>
</dbReference>
<keyword evidence="4" id="KW-0677">Repeat</keyword>
<feature type="transmembrane region" description="Helical" evidence="7">
    <location>
        <begin position="37"/>
        <end position="53"/>
    </location>
</feature>
<evidence type="ECO:0000313" key="10">
    <source>
        <dbReference type="Proteomes" id="UP000632498"/>
    </source>
</evidence>
<dbReference type="PROSITE" id="PS51202">
    <property type="entry name" value="RCK_C"/>
    <property type="match status" value="2"/>
</dbReference>
<evidence type="ECO:0000256" key="2">
    <source>
        <dbReference type="ARBA" id="ARBA00022448"/>
    </source>
</evidence>
<dbReference type="GO" id="GO:0005886">
    <property type="term" value="C:plasma membrane"/>
    <property type="evidence" value="ECO:0007669"/>
    <property type="project" value="TreeGrafter"/>
</dbReference>
<feature type="domain" description="RCK C-terminal" evidence="8">
    <location>
        <begin position="219"/>
        <end position="305"/>
    </location>
</feature>
<dbReference type="AlphaFoldDB" id="A0A917C6X7"/>
<sequence>MASVSLPDMHGIFVLILMVCALILFTRERIALETSSLAILTILLVGFEVYPYYVEGERLHAIEFFKGFGHEALIAVCALMIVGQGLVRTGALEPMGRFLAKAWNVSPSLSLLLTLLISAVFSAFVNNVPIVVLLLPILISIGHRTGKSPSGMLMPMGFATLIGGMSTTIGTSTNLLVVSVANDVGNIHFGMFDFVVPAVIAGGVAILFLWLVAPHILPKRETPLGDFSPRIFEAHLHVEEGGFAEGKTFSDVREKSGNKLQVLEILRDDDKIVRPLPDATLRAGDRLAVRDTPENLKDFEEALGMSLYRDDDSPIDEDNPLRAEGQQIAEVVVTQGSSLQGAVLSDIRFADRYQLVILALHRPGHKTQVLQKDIGNMILRTGDVLLVQGTQEKLAELKKSGHVLVLDATSDLPRTSRAPIATVIMLGVVAAAAFGLMPIAISAVCGILLMLISRCMTWRDAAQALNTRVILIVVASLALGSALLQTGGADFMARLFLAVSAGSSPPFILAGLMLVMAILTNIVSNNAAAVIGTPIAINIAHQLGLPAEPFILAVLFGANLSFVTPMAYKTNLLVMSAGGYEFSDFVRVGLPLAVLLWAVFSFLLPQMYGF</sequence>
<dbReference type="RefSeq" id="WP_188666246.1">
    <property type="nucleotide sequence ID" value="NZ_BMHV01000023.1"/>
</dbReference>
<dbReference type="InterPro" id="IPR036721">
    <property type="entry name" value="RCK_C_sf"/>
</dbReference>
<dbReference type="GO" id="GO:0008324">
    <property type="term" value="F:monoatomic cation transmembrane transporter activity"/>
    <property type="evidence" value="ECO:0007669"/>
    <property type="project" value="InterPro"/>
</dbReference>
<keyword evidence="2" id="KW-0813">Transport</keyword>
<evidence type="ECO:0000256" key="5">
    <source>
        <dbReference type="ARBA" id="ARBA00022989"/>
    </source>
</evidence>
<name>A0A917C6X7_9PROT</name>
<dbReference type="PANTHER" id="PTHR43652">
    <property type="entry name" value="BASIC AMINO ACID ANTIPORTER YFCC-RELATED"/>
    <property type="match status" value="1"/>
</dbReference>
<feature type="transmembrane region" description="Helical" evidence="7">
    <location>
        <begin position="6"/>
        <end position="25"/>
    </location>
</feature>
<feature type="transmembrane region" description="Helical" evidence="7">
    <location>
        <begin position="194"/>
        <end position="213"/>
    </location>
</feature>
<keyword evidence="10" id="KW-1185">Reference proteome</keyword>
<dbReference type="InterPro" id="IPR006037">
    <property type="entry name" value="RCK_C"/>
</dbReference>
<protein>
    <submittedName>
        <fullName evidence="9">Membrane protein</fullName>
    </submittedName>
</protein>
<comment type="caution">
    <text evidence="9">The sequence shown here is derived from an EMBL/GenBank/DDBJ whole genome shotgun (WGS) entry which is preliminary data.</text>
</comment>
<keyword evidence="5 7" id="KW-1133">Transmembrane helix</keyword>
<feature type="domain" description="RCK C-terminal" evidence="8">
    <location>
        <begin position="316"/>
        <end position="403"/>
    </location>
</feature>
<evidence type="ECO:0000256" key="3">
    <source>
        <dbReference type="ARBA" id="ARBA00022692"/>
    </source>
</evidence>
<feature type="transmembrane region" description="Helical" evidence="7">
    <location>
        <begin position="158"/>
        <end position="182"/>
    </location>
</feature>
<evidence type="ECO:0000256" key="1">
    <source>
        <dbReference type="ARBA" id="ARBA00004141"/>
    </source>
</evidence>
<evidence type="ECO:0000256" key="4">
    <source>
        <dbReference type="ARBA" id="ARBA00022737"/>
    </source>
</evidence>
<dbReference type="Gene3D" id="3.30.70.1450">
    <property type="entry name" value="Regulator of K+ conductance, C-terminal domain"/>
    <property type="match status" value="2"/>
</dbReference>
<dbReference type="EMBL" id="BMHV01000023">
    <property type="protein sequence ID" value="GGF71859.1"/>
    <property type="molecule type" value="Genomic_DNA"/>
</dbReference>
<proteinExistence type="predicted"/>